<keyword evidence="4" id="KW-1185">Reference proteome</keyword>
<name>A0A9W6R305_9PSEU</name>
<keyword evidence="1" id="KW-0175">Coiled coil</keyword>
<dbReference type="Proteomes" id="UP001165136">
    <property type="component" value="Unassembled WGS sequence"/>
</dbReference>
<feature type="compositionally biased region" description="Basic and acidic residues" evidence="2">
    <location>
        <begin position="201"/>
        <end position="223"/>
    </location>
</feature>
<feature type="compositionally biased region" description="Acidic residues" evidence="2">
    <location>
        <begin position="1"/>
        <end position="13"/>
    </location>
</feature>
<dbReference type="AlphaFoldDB" id="A0A9W6R305"/>
<sequence>MTDEVTEVFDEPVNEERAVPPPWRNGRDERREATLRAFSAGVDAYCAYCGHRLPPIPARGGRPSPYCAADPERYGRWGAKVITCAMLDECREIWVRTYGQNQPMTQFDVRVLDERAAGLLAALDPVREEIGALRTRLSEETAAALEAKAAAEQARATAEEQAREAEAERDRALADAEQARQQAERDLAERRAAQAEATQAGKDRDEAVARQKAAEGEKDRAVADRERALDQVTAAQERVAELQAVLVSERATAVERLDQLRREEDQARQDLRATLTQEYEGRLRARADEFDAQTRALRAAADERVAELGSQLTQATHTYAETLGPLHEQLSRLRQELAEKTADAMVLRRQLDGLRAELSQVLDQAAEGEPLRDLIAAALAKPETTANEPG</sequence>
<evidence type="ECO:0000313" key="3">
    <source>
        <dbReference type="EMBL" id="GLY66642.1"/>
    </source>
</evidence>
<feature type="region of interest" description="Disordered" evidence="2">
    <location>
        <begin position="153"/>
        <end position="223"/>
    </location>
</feature>
<dbReference type="EMBL" id="BSTI01000006">
    <property type="protein sequence ID" value="GLY66642.1"/>
    <property type="molecule type" value="Genomic_DNA"/>
</dbReference>
<organism evidence="3 4">
    <name type="scientific">Amycolatopsis taiwanensis</name>
    <dbReference type="NCBI Taxonomy" id="342230"/>
    <lineage>
        <taxon>Bacteria</taxon>
        <taxon>Bacillati</taxon>
        <taxon>Actinomycetota</taxon>
        <taxon>Actinomycetes</taxon>
        <taxon>Pseudonocardiales</taxon>
        <taxon>Pseudonocardiaceae</taxon>
        <taxon>Amycolatopsis</taxon>
    </lineage>
</organism>
<reference evidence="3" key="1">
    <citation type="submission" date="2023-03" db="EMBL/GenBank/DDBJ databases">
        <title>Amycolatopsis taiwanensis NBRC 103393.</title>
        <authorList>
            <person name="Ichikawa N."/>
            <person name="Sato H."/>
            <person name="Tonouchi N."/>
        </authorList>
    </citation>
    <scope>NUCLEOTIDE SEQUENCE</scope>
    <source>
        <strain evidence="3">NBRC 103393</strain>
    </source>
</reference>
<accession>A0A9W6R305</accession>
<proteinExistence type="predicted"/>
<evidence type="ECO:0008006" key="5">
    <source>
        <dbReference type="Google" id="ProtNLM"/>
    </source>
</evidence>
<feature type="coiled-coil region" evidence="1">
    <location>
        <begin position="330"/>
        <end position="364"/>
    </location>
</feature>
<evidence type="ECO:0000256" key="1">
    <source>
        <dbReference type="SAM" id="Coils"/>
    </source>
</evidence>
<gene>
    <name evidence="3" type="ORF">Atai01_32610</name>
</gene>
<evidence type="ECO:0000313" key="4">
    <source>
        <dbReference type="Proteomes" id="UP001165136"/>
    </source>
</evidence>
<dbReference type="RefSeq" id="WP_285487372.1">
    <property type="nucleotide sequence ID" value="NZ_BSTI01000006.1"/>
</dbReference>
<evidence type="ECO:0000256" key="2">
    <source>
        <dbReference type="SAM" id="MobiDB-lite"/>
    </source>
</evidence>
<feature type="region of interest" description="Disordered" evidence="2">
    <location>
        <begin position="1"/>
        <end position="27"/>
    </location>
</feature>
<protein>
    <recommendedName>
        <fullName evidence="5">Chromosome segregation ATPase</fullName>
    </recommendedName>
</protein>
<feature type="compositionally biased region" description="Basic and acidic residues" evidence="2">
    <location>
        <begin position="157"/>
        <end position="193"/>
    </location>
</feature>
<comment type="caution">
    <text evidence="3">The sequence shown here is derived from an EMBL/GenBank/DDBJ whole genome shotgun (WGS) entry which is preliminary data.</text>
</comment>